<evidence type="ECO:0000313" key="1">
    <source>
        <dbReference type="EMBL" id="KAJ0976142.1"/>
    </source>
</evidence>
<protein>
    <submittedName>
        <fullName evidence="1">Uncharacterized protein</fullName>
    </submittedName>
</protein>
<name>A0A9D5HHB6_9LILI</name>
<gene>
    <name evidence="1" type="ORF">J5N97_018107</name>
</gene>
<reference evidence="1" key="2">
    <citation type="journal article" date="2022" name="Hortic Res">
        <title>The genome of Dioscorea zingiberensis sheds light on the biosynthesis, origin and evolution of the medicinally important diosgenin saponins.</title>
        <authorList>
            <person name="Li Y."/>
            <person name="Tan C."/>
            <person name="Li Z."/>
            <person name="Guo J."/>
            <person name="Li S."/>
            <person name="Chen X."/>
            <person name="Wang C."/>
            <person name="Dai X."/>
            <person name="Yang H."/>
            <person name="Song W."/>
            <person name="Hou L."/>
            <person name="Xu J."/>
            <person name="Tong Z."/>
            <person name="Xu A."/>
            <person name="Yuan X."/>
            <person name="Wang W."/>
            <person name="Yang Q."/>
            <person name="Chen L."/>
            <person name="Sun Z."/>
            <person name="Wang K."/>
            <person name="Pan B."/>
            <person name="Chen J."/>
            <person name="Bao Y."/>
            <person name="Liu F."/>
            <person name="Qi X."/>
            <person name="Gang D.R."/>
            <person name="Wen J."/>
            <person name="Li J."/>
        </authorList>
    </citation>
    <scope>NUCLEOTIDE SEQUENCE</scope>
    <source>
        <strain evidence="1">Dzin_1.0</strain>
    </source>
</reference>
<reference evidence="1" key="1">
    <citation type="submission" date="2021-03" db="EMBL/GenBank/DDBJ databases">
        <authorList>
            <person name="Li Z."/>
            <person name="Yang C."/>
        </authorList>
    </citation>
    <scope>NUCLEOTIDE SEQUENCE</scope>
    <source>
        <strain evidence="1">Dzin_1.0</strain>
        <tissue evidence="1">Leaf</tissue>
    </source>
</reference>
<dbReference type="AlphaFoldDB" id="A0A9D5HHB6"/>
<proteinExistence type="predicted"/>
<dbReference type="EMBL" id="JAGGNH010000004">
    <property type="protein sequence ID" value="KAJ0976142.1"/>
    <property type="molecule type" value="Genomic_DNA"/>
</dbReference>
<sequence>MDLLFHGCLHLTTEVSETKSKVSQLVTRHHQGELQGDPRAELQGDPQGKLVRDRSFGITSSVKPTTTSLAGSTLLFLNEVEDTMSLCQVLLQQPQAQRNTKQAMKGFRAMRMTLLCVNVTCMKFDECFAWACFV</sequence>
<keyword evidence="2" id="KW-1185">Reference proteome</keyword>
<organism evidence="1 2">
    <name type="scientific">Dioscorea zingiberensis</name>
    <dbReference type="NCBI Taxonomy" id="325984"/>
    <lineage>
        <taxon>Eukaryota</taxon>
        <taxon>Viridiplantae</taxon>
        <taxon>Streptophyta</taxon>
        <taxon>Embryophyta</taxon>
        <taxon>Tracheophyta</taxon>
        <taxon>Spermatophyta</taxon>
        <taxon>Magnoliopsida</taxon>
        <taxon>Liliopsida</taxon>
        <taxon>Dioscoreales</taxon>
        <taxon>Dioscoreaceae</taxon>
        <taxon>Dioscorea</taxon>
    </lineage>
</organism>
<dbReference type="Proteomes" id="UP001085076">
    <property type="component" value="Miscellaneous, Linkage group lg04"/>
</dbReference>
<evidence type="ECO:0000313" key="2">
    <source>
        <dbReference type="Proteomes" id="UP001085076"/>
    </source>
</evidence>
<comment type="caution">
    <text evidence="1">The sequence shown here is derived from an EMBL/GenBank/DDBJ whole genome shotgun (WGS) entry which is preliminary data.</text>
</comment>
<accession>A0A9D5HHB6</accession>